<comment type="caution">
    <text evidence="1">The sequence shown here is derived from an EMBL/GenBank/DDBJ whole genome shotgun (WGS) entry which is preliminary data.</text>
</comment>
<name>A0A0D8L9B2_MORMO</name>
<sequence length="169" mass="18916">MKSPVNDWDDIRPEQFEHNGGKLTISGANRHGNFNNTTLISSNIRMRKSKLYANNLYIKTLLNRYDGYSRSPKIAISKDTEIHAGLLSAELIGVNFKNFGTITGNLDFKTTDTSIENAGTISGDTGKIAYQGNMFFNGKSNIKYNNSDIFYSIDEHSFFDTGLKIVNIE</sequence>
<proteinExistence type="predicted"/>
<reference evidence="1 2" key="1">
    <citation type="submission" date="2015-02" db="EMBL/GenBank/DDBJ databases">
        <title>Whole genome shotgun sequencing of cultured foodborne pathogen.</title>
        <authorList>
            <person name="Timme R."/>
            <person name="Allard M.W."/>
            <person name="Strain E."/>
            <person name="Evans P.S."/>
            <person name="Brown E."/>
        </authorList>
    </citation>
    <scope>NUCLEOTIDE SEQUENCE [LARGE SCALE GENOMIC DNA]</scope>
    <source>
        <strain evidence="1 2">GCSL-TSO-24</strain>
    </source>
</reference>
<evidence type="ECO:0000313" key="1">
    <source>
        <dbReference type="EMBL" id="KJF78339.1"/>
    </source>
</evidence>
<accession>A0A0D8L9B2</accession>
<gene>
    <name evidence="1" type="ORF">UA45_06830</name>
</gene>
<dbReference type="EMBL" id="JZSH01000054">
    <property type="protein sequence ID" value="KJF78339.1"/>
    <property type="molecule type" value="Genomic_DNA"/>
</dbReference>
<organism evidence="1 2">
    <name type="scientific">Morganella morganii</name>
    <name type="common">Proteus morganii</name>
    <dbReference type="NCBI Taxonomy" id="582"/>
    <lineage>
        <taxon>Bacteria</taxon>
        <taxon>Pseudomonadati</taxon>
        <taxon>Pseudomonadota</taxon>
        <taxon>Gammaproteobacteria</taxon>
        <taxon>Enterobacterales</taxon>
        <taxon>Morganellaceae</taxon>
        <taxon>Morganella</taxon>
    </lineage>
</organism>
<evidence type="ECO:0000313" key="2">
    <source>
        <dbReference type="Proteomes" id="UP000032582"/>
    </source>
</evidence>
<protein>
    <submittedName>
        <fullName evidence="1">Uncharacterized protein</fullName>
    </submittedName>
</protein>
<dbReference type="AlphaFoldDB" id="A0A0D8L9B2"/>
<dbReference type="PATRIC" id="fig|582.24.peg.2086"/>
<dbReference type="Proteomes" id="UP000032582">
    <property type="component" value="Unassembled WGS sequence"/>
</dbReference>